<gene>
    <name evidence="2" type="ORF">B1757_13885</name>
</gene>
<comment type="caution">
    <text evidence="2">The sequence shown here is derived from an EMBL/GenBank/DDBJ whole genome shotgun (WGS) entry which is preliminary data.</text>
</comment>
<reference evidence="2 3" key="1">
    <citation type="submission" date="2017-03" db="EMBL/GenBank/DDBJ databases">
        <title>Draft genime sequence of the acidophilic sulfur-oxidizing bacterium Acidithiobacillus sp. SH, isolated from seawater.</title>
        <authorList>
            <person name="Sharmin S."/>
            <person name="Tokuhisa M."/>
            <person name="Kanao T."/>
            <person name="Kamimura K."/>
        </authorList>
    </citation>
    <scope>NUCLEOTIDE SEQUENCE [LARGE SCALE GENOMIC DNA]</scope>
    <source>
        <strain evidence="2 3">SH</strain>
    </source>
</reference>
<dbReference type="InParanoid" id="A0A2I1DIK2"/>
<keyword evidence="3" id="KW-1185">Reference proteome</keyword>
<evidence type="ECO:0000313" key="2">
    <source>
        <dbReference type="EMBL" id="PKY09688.1"/>
    </source>
</evidence>
<evidence type="ECO:0000313" key="3">
    <source>
        <dbReference type="Proteomes" id="UP000234329"/>
    </source>
</evidence>
<evidence type="ECO:0000256" key="1">
    <source>
        <dbReference type="SAM" id="SignalP"/>
    </source>
</evidence>
<proteinExistence type="predicted"/>
<dbReference type="AlphaFoldDB" id="A0A2I1DIK2"/>
<name>A0A2I1DIK2_9PROT</name>
<protein>
    <submittedName>
        <fullName evidence="2">Uncharacterized protein</fullName>
    </submittedName>
</protein>
<keyword evidence="1" id="KW-0732">Signal</keyword>
<dbReference type="RefSeq" id="WP_101538898.1">
    <property type="nucleotide sequence ID" value="NZ_MXAV01000053.1"/>
</dbReference>
<sequence>MKTAIIVLAVTYSLAHALFALAATHCELAHEAYGTPIKVCQKWQVKNRQEKAREQVEGSLFKGPQPACSTMGEAGAYHSLHACEAAKMQQQARNTLNHQMEQSLF</sequence>
<organism evidence="2 3">
    <name type="scientific">Acidithiobacillus marinus</name>
    <dbReference type="NCBI Taxonomy" id="187490"/>
    <lineage>
        <taxon>Bacteria</taxon>
        <taxon>Pseudomonadati</taxon>
        <taxon>Pseudomonadota</taxon>
        <taxon>Acidithiobacillia</taxon>
        <taxon>Acidithiobacillales</taxon>
        <taxon>Acidithiobacillaceae</taxon>
        <taxon>Acidithiobacillus</taxon>
    </lineage>
</organism>
<feature type="chain" id="PRO_5014179469" evidence="1">
    <location>
        <begin position="23"/>
        <end position="105"/>
    </location>
</feature>
<accession>A0A2I1DIK2</accession>
<feature type="signal peptide" evidence="1">
    <location>
        <begin position="1"/>
        <end position="22"/>
    </location>
</feature>
<dbReference type="Proteomes" id="UP000234329">
    <property type="component" value="Unassembled WGS sequence"/>
</dbReference>
<dbReference type="EMBL" id="MXAV01000053">
    <property type="protein sequence ID" value="PKY09688.1"/>
    <property type="molecule type" value="Genomic_DNA"/>
</dbReference>